<feature type="region of interest" description="Disordered" evidence="1">
    <location>
        <begin position="235"/>
        <end position="309"/>
    </location>
</feature>
<evidence type="ECO:0000313" key="3">
    <source>
        <dbReference type="Proteomes" id="UP001153269"/>
    </source>
</evidence>
<comment type="caution">
    <text evidence="2">The sequence shown here is derived from an EMBL/GenBank/DDBJ whole genome shotgun (WGS) entry which is preliminary data.</text>
</comment>
<dbReference type="EMBL" id="CADEAL010000091">
    <property type="protein sequence ID" value="CAB1414206.1"/>
    <property type="molecule type" value="Genomic_DNA"/>
</dbReference>
<protein>
    <submittedName>
        <fullName evidence="2">Uncharacterized protein</fullName>
    </submittedName>
</protein>
<sequence length="309" mass="34563">METCPSLCGNCNLNLGHRPTDFTTVLQAKSRVTRSNTDAQQQTEAFITPKLQTPHVHPIVSSEGACNMNRLVTSGPRVWASPISQHKHPGDELSRSGDFGANAALGKRDYAQHPLFQIETHHLPGGVLVTVKRVVYDEEPQCDTQAPPTANDPLLTSGDEWDNEELRGASTNRHFLLTHAALETERHKRQDLQESNMTQSQQRHDWFNPWQMPRMILDTMGQGRKSHQHLMQLSKTPHGTKSSQPEEEARAGVDEQSVQTAQRSGSHFLQTNSGGTGSRNHREVVAADTSERRRPGFDHVDRRLVSPRC</sequence>
<name>A0A9N7TKJ3_PLEPL</name>
<accession>A0A9N7TKJ3</accession>
<feature type="compositionally biased region" description="Basic and acidic residues" evidence="1">
    <location>
        <begin position="280"/>
        <end position="309"/>
    </location>
</feature>
<keyword evidence="3" id="KW-1185">Reference proteome</keyword>
<dbReference type="Proteomes" id="UP001153269">
    <property type="component" value="Unassembled WGS sequence"/>
</dbReference>
<proteinExistence type="predicted"/>
<gene>
    <name evidence="2" type="ORF">PLEPLA_LOCUS1913</name>
</gene>
<evidence type="ECO:0000256" key="1">
    <source>
        <dbReference type="SAM" id="MobiDB-lite"/>
    </source>
</evidence>
<organism evidence="2 3">
    <name type="scientific">Pleuronectes platessa</name>
    <name type="common">European plaice</name>
    <dbReference type="NCBI Taxonomy" id="8262"/>
    <lineage>
        <taxon>Eukaryota</taxon>
        <taxon>Metazoa</taxon>
        <taxon>Chordata</taxon>
        <taxon>Craniata</taxon>
        <taxon>Vertebrata</taxon>
        <taxon>Euteleostomi</taxon>
        <taxon>Actinopterygii</taxon>
        <taxon>Neopterygii</taxon>
        <taxon>Teleostei</taxon>
        <taxon>Neoteleostei</taxon>
        <taxon>Acanthomorphata</taxon>
        <taxon>Carangaria</taxon>
        <taxon>Pleuronectiformes</taxon>
        <taxon>Pleuronectoidei</taxon>
        <taxon>Pleuronectidae</taxon>
        <taxon>Pleuronectes</taxon>
    </lineage>
</organism>
<feature type="compositionally biased region" description="Polar residues" evidence="1">
    <location>
        <begin position="256"/>
        <end position="273"/>
    </location>
</feature>
<reference evidence="2" key="1">
    <citation type="submission" date="2020-03" db="EMBL/GenBank/DDBJ databases">
        <authorList>
            <person name="Weist P."/>
        </authorList>
    </citation>
    <scope>NUCLEOTIDE SEQUENCE</scope>
</reference>
<feature type="region of interest" description="Disordered" evidence="1">
    <location>
        <begin position="190"/>
        <end position="209"/>
    </location>
</feature>
<dbReference type="AlphaFoldDB" id="A0A9N7TKJ3"/>
<evidence type="ECO:0000313" key="2">
    <source>
        <dbReference type="EMBL" id="CAB1414206.1"/>
    </source>
</evidence>
<feature type="region of interest" description="Disordered" evidence="1">
    <location>
        <begin position="139"/>
        <end position="161"/>
    </location>
</feature>